<name>A0A0A6UUL1_ACTUT</name>
<evidence type="ECO:0000256" key="1">
    <source>
        <dbReference type="SAM" id="Phobius"/>
    </source>
</evidence>
<feature type="transmembrane region" description="Helical" evidence="1">
    <location>
        <begin position="75"/>
        <end position="95"/>
    </location>
</feature>
<protein>
    <recommendedName>
        <fullName evidence="4">Integral membrane protein</fullName>
    </recommendedName>
</protein>
<dbReference type="STRING" id="1869.MB27_06715"/>
<dbReference type="EMBL" id="JRTT01000006">
    <property type="protein sequence ID" value="KHD78149.1"/>
    <property type="molecule type" value="Genomic_DNA"/>
</dbReference>
<gene>
    <name evidence="2" type="ORF">MB27_06715</name>
</gene>
<evidence type="ECO:0008006" key="4">
    <source>
        <dbReference type="Google" id="ProtNLM"/>
    </source>
</evidence>
<feature type="transmembrane region" description="Helical" evidence="1">
    <location>
        <begin position="48"/>
        <end position="68"/>
    </location>
</feature>
<organism evidence="2 3">
    <name type="scientific">Actinoplanes utahensis</name>
    <dbReference type="NCBI Taxonomy" id="1869"/>
    <lineage>
        <taxon>Bacteria</taxon>
        <taxon>Bacillati</taxon>
        <taxon>Actinomycetota</taxon>
        <taxon>Actinomycetes</taxon>
        <taxon>Micromonosporales</taxon>
        <taxon>Micromonosporaceae</taxon>
        <taxon>Actinoplanes</taxon>
    </lineage>
</organism>
<accession>A0A0A6UUL1</accession>
<keyword evidence="1" id="KW-0472">Membrane</keyword>
<keyword evidence="1" id="KW-1133">Transmembrane helix</keyword>
<proteinExistence type="predicted"/>
<reference evidence="2 3" key="1">
    <citation type="submission" date="2014-10" db="EMBL/GenBank/DDBJ databases">
        <title>Draft genome sequence of Actinoplanes utahensis NRRL 12052.</title>
        <authorList>
            <person name="Velasco-Bucheli B."/>
            <person name="del Cerro C."/>
            <person name="Hormigo D."/>
            <person name="Garcia J.L."/>
            <person name="Acebal C."/>
            <person name="Arroyo M."/>
            <person name="de la Mata I."/>
        </authorList>
    </citation>
    <scope>NUCLEOTIDE SEQUENCE [LARGE SCALE GENOMIC DNA]</scope>
    <source>
        <strain evidence="2 3">NRRL 12052</strain>
    </source>
</reference>
<evidence type="ECO:0000313" key="2">
    <source>
        <dbReference type="EMBL" id="KHD78149.1"/>
    </source>
</evidence>
<sequence length="137" mass="15164">MSARTLPRYADQTRALLWLQLIINMVGILFLVFMVVNFQSALPDDGGIYMLAVLGGLFLGGVQSAAAAKLFPRGWAAAWILAFNAQVLTIVAVWASWQMLFMIGIGILYTLGMVGWISLNLFRPEVRRYCFSRSADG</sequence>
<dbReference type="RefSeq" id="WP_043523240.1">
    <property type="nucleotide sequence ID" value="NZ_BAABKU010000004.1"/>
</dbReference>
<keyword evidence="1" id="KW-0812">Transmembrane</keyword>
<dbReference type="Proteomes" id="UP000054537">
    <property type="component" value="Unassembled WGS sequence"/>
</dbReference>
<dbReference type="OrthoDB" id="9903637at2"/>
<evidence type="ECO:0000313" key="3">
    <source>
        <dbReference type="Proteomes" id="UP000054537"/>
    </source>
</evidence>
<comment type="caution">
    <text evidence="2">The sequence shown here is derived from an EMBL/GenBank/DDBJ whole genome shotgun (WGS) entry which is preliminary data.</text>
</comment>
<keyword evidence="3" id="KW-1185">Reference proteome</keyword>
<feature type="transmembrane region" description="Helical" evidence="1">
    <location>
        <begin position="101"/>
        <end position="122"/>
    </location>
</feature>
<feature type="transmembrane region" description="Helical" evidence="1">
    <location>
        <begin position="15"/>
        <end position="36"/>
    </location>
</feature>
<dbReference type="AlphaFoldDB" id="A0A0A6UUL1"/>